<dbReference type="AlphaFoldDB" id="A0A1R1X4P4"/>
<gene>
    <name evidence="2" type="ORF">AYI70_g10838</name>
    <name evidence="3" type="ORF">AYI70_g9453</name>
</gene>
<dbReference type="EMBL" id="LSSN01005385">
    <property type="protein sequence ID" value="OMJ09605.1"/>
    <property type="molecule type" value="Genomic_DNA"/>
</dbReference>
<protein>
    <submittedName>
        <fullName evidence="2">Uncharacterized protein</fullName>
    </submittedName>
</protein>
<evidence type="ECO:0000313" key="3">
    <source>
        <dbReference type="EMBL" id="OMJ11859.1"/>
    </source>
</evidence>
<feature type="compositionally biased region" description="Low complexity" evidence="1">
    <location>
        <begin position="193"/>
        <end position="204"/>
    </location>
</feature>
<feature type="compositionally biased region" description="Basic residues" evidence="1">
    <location>
        <begin position="169"/>
        <end position="187"/>
    </location>
</feature>
<feature type="region of interest" description="Disordered" evidence="1">
    <location>
        <begin position="169"/>
        <end position="204"/>
    </location>
</feature>
<organism evidence="2 4">
    <name type="scientific">Smittium culicis</name>
    <dbReference type="NCBI Taxonomy" id="133412"/>
    <lineage>
        <taxon>Eukaryota</taxon>
        <taxon>Fungi</taxon>
        <taxon>Fungi incertae sedis</taxon>
        <taxon>Zoopagomycota</taxon>
        <taxon>Kickxellomycotina</taxon>
        <taxon>Harpellomycetes</taxon>
        <taxon>Harpellales</taxon>
        <taxon>Legeriomycetaceae</taxon>
        <taxon>Smittium</taxon>
    </lineage>
</organism>
<accession>A0A1R1X4P4</accession>
<sequence length="278" mass="32016">MSKRKNKMQYDCDYDYDTTKFRSADTLNINTENFSSSANKILRKKKGAVLKKMGNSRNYNKNKNPKQLDVVKGKFKISKKKKKKKEKVKNSSTSNKKKLEESLLDKLFRDDENFDFGSKSSVYAVSNNSSKTLAVPKKKKKMSKSKADVSILTSKYNFHEECKKKFIKKVKKKNFPGRKNKRIKNRKPKNDTKSTSSSQKANSKSLRTAKIGSWIRNYSYLNDSIYSLSQSSSFESKFNSSKPIIKDKTDLYNASNNSNRVSNGMLLTILMYISVYYA</sequence>
<dbReference type="EMBL" id="LSSN01004247">
    <property type="protein sequence ID" value="OMJ11859.1"/>
    <property type="molecule type" value="Genomic_DNA"/>
</dbReference>
<name>A0A1R1X4P4_9FUNG</name>
<proteinExistence type="predicted"/>
<dbReference type="Proteomes" id="UP000187283">
    <property type="component" value="Unassembled WGS sequence"/>
</dbReference>
<evidence type="ECO:0000313" key="4">
    <source>
        <dbReference type="Proteomes" id="UP000187283"/>
    </source>
</evidence>
<evidence type="ECO:0000256" key="1">
    <source>
        <dbReference type="SAM" id="MobiDB-lite"/>
    </source>
</evidence>
<keyword evidence="4" id="KW-1185">Reference proteome</keyword>
<reference evidence="2 4" key="1">
    <citation type="submission" date="2017-01" db="EMBL/GenBank/DDBJ databases">
        <authorList>
            <person name="Mah S.A."/>
            <person name="Swanson W.J."/>
            <person name="Moy G.W."/>
            <person name="Vacquier V.D."/>
        </authorList>
    </citation>
    <scope>NUCLEOTIDE SEQUENCE [LARGE SCALE GENOMIC DNA]</scope>
    <source>
        <strain evidence="2 4">GSMNP</strain>
    </source>
</reference>
<comment type="caution">
    <text evidence="2">The sequence shown here is derived from an EMBL/GenBank/DDBJ whole genome shotgun (WGS) entry which is preliminary data.</text>
</comment>
<evidence type="ECO:0000313" key="2">
    <source>
        <dbReference type="EMBL" id="OMJ09605.1"/>
    </source>
</evidence>